<keyword evidence="2" id="KW-1185">Reference proteome</keyword>
<evidence type="ECO:0000313" key="2">
    <source>
        <dbReference type="Proteomes" id="UP001551011"/>
    </source>
</evidence>
<organism evidence="1 2">
    <name type="scientific">Streptomyces flaveolus</name>
    <dbReference type="NCBI Taxonomy" id="67297"/>
    <lineage>
        <taxon>Bacteria</taxon>
        <taxon>Bacillati</taxon>
        <taxon>Actinomycetota</taxon>
        <taxon>Actinomycetes</taxon>
        <taxon>Kitasatosporales</taxon>
        <taxon>Streptomycetaceae</taxon>
        <taxon>Streptomyces</taxon>
    </lineage>
</organism>
<dbReference type="Proteomes" id="UP001551011">
    <property type="component" value="Unassembled WGS sequence"/>
</dbReference>
<comment type="caution">
    <text evidence="1">The sequence shown here is derived from an EMBL/GenBank/DDBJ whole genome shotgun (WGS) entry which is preliminary data.</text>
</comment>
<accession>A0ABV3AQU4</accession>
<evidence type="ECO:0000313" key="1">
    <source>
        <dbReference type="EMBL" id="MEU5714057.1"/>
    </source>
</evidence>
<gene>
    <name evidence="1" type="ORF">AB0H04_45990</name>
</gene>
<dbReference type="Gene3D" id="3.10.450.50">
    <property type="match status" value="2"/>
</dbReference>
<reference evidence="1 2" key="1">
    <citation type="submission" date="2024-06" db="EMBL/GenBank/DDBJ databases">
        <title>The Natural Products Discovery Center: Release of the First 8490 Sequenced Strains for Exploring Actinobacteria Biosynthetic Diversity.</title>
        <authorList>
            <person name="Kalkreuter E."/>
            <person name="Kautsar S.A."/>
            <person name="Yang D."/>
            <person name="Bader C.D."/>
            <person name="Teijaro C.N."/>
            <person name="Fluegel L."/>
            <person name="Davis C.M."/>
            <person name="Simpson J.R."/>
            <person name="Lauterbach L."/>
            <person name="Steele A.D."/>
            <person name="Gui C."/>
            <person name="Meng S."/>
            <person name="Li G."/>
            <person name="Viehrig K."/>
            <person name="Ye F."/>
            <person name="Su P."/>
            <person name="Kiefer A.F."/>
            <person name="Nichols A."/>
            <person name="Cepeda A.J."/>
            <person name="Yan W."/>
            <person name="Fan B."/>
            <person name="Jiang Y."/>
            <person name="Adhikari A."/>
            <person name="Zheng C.-J."/>
            <person name="Schuster L."/>
            <person name="Cowan T.M."/>
            <person name="Smanski M.J."/>
            <person name="Chevrette M.G."/>
            <person name="De Carvalho L.P.S."/>
            <person name="Shen B."/>
        </authorList>
    </citation>
    <scope>NUCLEOTIDE SEQUENCE [LARGE SCALE GENOMIC DNA]</scope>
    <source>
        <strain evidence="1 2">NPDC020594</strain>
    </source>
</reference>
<evidence type="ECO:0008006" key="3">
    <source>
        <dbReference type="Google" id="ProtNLM"/>
    </source>
</evidence>
<sequence>MSKWIQSYFDLFNFNDGPASPQRFKDVFTEKALFQYGGERVLGMKALVEYHQDLMSGWTSSAITWAVISEGGDSLTAEWSQTYTGTDDQPGVRSGKVIAHFTLGGLIAELYTFLEHDTRDEGRVLLGKHLDVWWVRDDSDERLELMKGIYADGITFVDPAAPAQGHAELNAHIPKTPVLADSRIGQYFATFDHLLYRWETHSEDGTYVAGWEYLHFQGQLIDNIAVFTDIDFSAIA</sequence>
<proteinExistence type="predicted"/>
<dbReference type="RefSeq" id="WP_359261728.1">
    <property type="nucleotide sequence ID" value="NZ_JBFAEG010000070.1"/>
</dbReference>
<name>A0ABV3AQU4_9ACTN</name>
<protein>
    <recommendedName>
        <fullName evidence="3">SnoaL-like domain-containing protein</fullName>
    </recommendedName>
</protein>
<dbReference type="SUPFAM" id="SSF54427">
    <property type="entry name" value="NTF2-like"/>
    <property type="match status" value="2"/>
</dbReference>
<dbReference type="EMBL" id="JBFAEG010000070">
    <property type="protein sequence ID" value="MEU5714057.1"/>
    <property type="molecule type" value="Genomic_DNA"/>
</dbReference>
<dbReference type="InterPro" id="IPR032710">
    <property type="entry name" value="NTF2-like_dom_sf"/>
</dbReference>